<dbReference type="EMBL" id="CAJPDT010000164">
    <property type="protein sequence ID" value="CAF9942000.1"/>
    <property type="molecule type" value="Genomic_DNA"/>
</dbReference>
<evidence type="ECO:0008006" key="3">
    <source>
        <dbReference type="Google" id="ProtNLM"/>
    </source>
</evidence>
<dbReference type="Gene3D" id="3.40.50.150">
    <property type="entry name" value="Vaccinia Virus protein VP39"/>
    <property type="match status" value="1"/>
</dbReference>
<accession>A0A8H3J7F0</accession>
<reference evidence="1" key="1">
    <citation type="submission" date="2021-03" db="EMBL/GenBank/DDBJ databases">
        <authorList>
            <person name="Tagirdzhanova G."/>
        </authorList>
    </citation>
    <scope>NUCLEOTIDE SEQUENCE</scope>
</reference>
<evidence type="ECO:0000313" key="1">
    <source>
        <dbReference type="EMBL" id="CAF9942000.1"/>
    </source>
</evidence>
<keyword evidence="2" id="KW-1185">Reference proteome</keyword>
<protein>
    <recommendedName>
        <fullName evidence="3">Methyltransferase domain-containing protein</fullName>
    </recommendedName>
</protein>
<evidence type="ECO:0000313" key="2">
    <source>
        <dbReference type="Proteomes" id="UP000664534"/>
    </source>
</evidence>
<dbReference type="Pfam" id="PF13489">
    <property type="entry name" value="Methyltransf_23"/>
    <property type="match status" value="1"/>
</dbReference>
<dbReference type="CDD" id="cd02440">
    <property type="entry name" value="AdoMet_MTases"/>
    <property type="match status" value="1"/>
</dbReference>
<dbReference type="SUPFAM" id="SSF53335">
    <property type="entry name" value="S-adenosyl-L-methionine-dependent methyltransferases"/>
    <property type="match status" value="1"/>
</dbReference>
<proteinExistence type="predicted"/>
<gene>
    <name evidence="1" type="ORF">IMSHALPRED_003144</name>
</gene>
<dbReference type="OrthoDB" id="3647at2759"/>
<dbReference type="Proteomes" id="UP000664534">
    <property type="component" value="Unassembled WGS sequence"/>
</dbReference>
<name>A0A8H3J7F0_9LECA</name>
<dbReference type="AlphaFoldDB" id="A0A8H3J7F0"/>
<organism evidence="1 2">
    <name type="scientific">Imshaugia aleurites</name>
    <dbReference type="NCBI Taxonomy" id="172621"/>
    <lineage>
        <taxon>Eukaryota</taxon>
        <taxon>Fungi</taxon>
        <taxon>Dikarya</taxon>
        <taxon>Ascomycota</taxon>
        <taxon>Pezizomycotina</taxon>
        <taxon>Lecanoromycetes</taxon>
        <taxon>OSLEUM clade</taxon>
        <taxon>Lecanoromycetidae</taxon>
        <taxon>Lecanorales</taxon>
        <taxon>Lecanorineae</taxon>
        <taxon>Parmeliaceae</taxon>
        <taxon>Imshaugia</taxon>
    </lineage>
</organism>
<comment type="caution">
    <text evidence="1">The sequence shown here is derived from an EMBL/GenBank/DDBJ whole genome shotgun (WGS) entry which is preliminary data.</text>
</comment>
<dbReference type="InterPro" id="IPR029063">
    <property type="entry name" value="SAM-dependent_MTases_sf"/>
</dbReference>
<sequence length="301" mass="33495">MLPDTTGTIVMDLSQEVTIPPKIGGLSKAEVEDIITASIEAGVPQDGTPAYFDWESKHYNITPDNVARAAFLKNLVRENLDWIGLTRDNRSAKVLDYGAGTGLLSRAFLPHVRQVLAIDNSCGMVDQYNKIAAASKQESPGCEMRAVHGDLIDRYDLRLALDSEIADPDGDYQSFDLVVMCLAIDCFITDAPSEDQYMELINALDILVDRMNNDGVLVIVEIEKFYADADYASEALLDGRKETGHGSREVMAALNEVGMEDTAVIEDQDFKVDMELFGQRRSRHEKYFMVRAKKGEEGLEW</sequence>